<evidence type="ECO:0008006" key="8">
    <source>
        <dbReference type="Google" id="ProtNLM"/>
    </source>
</evidence>
<dbReference type="InterPro" id="IPR023415">
    <property type="entry name" value="LDLR_class-A_CS"/>
</dbReference>
<dbReference type="Gene3D" id="4.10.400.10">
    <property type="entry name" value="Low-density Lipoprotein Receptor"/>
    <property type="match status" value="1"/>
</dbReference>
<evidence type="ECO:0000256" key="3">
    <source>
        <dbReference type="SAM" id="MobiDB-lite"/>
    </source>
</evidence>
<dbReference type="CDD" id="cd00112">
    <property type="entry name" value="LDLa"/>
    <property type="match status" value="1"/>
</dbReference>
<sequence>MSGITIKAIFTTLIFLSLCYNGSGLCSKDEFKCDVIKCINKTLQCDGKVNCNDHSDELHCETKQSNRTTKTAVDSTLSLTHPTTLTTAPPTPPGSFHKRTKFIPPKKVKENGYKRKRVNFDNQSKRKKKRPSHHTKTLPWSSQPEASTGASDNKTLQVDFETLDSDLVTHCSAEECVRSKACWRDVKGSRKCQCDEVACGGGWELRMHAGNEDNKDIKDVFEWSVISISSTSLIVAIIVLILKRRRLGGRYVRPLHVRTVVYYHNEPFKSPCQNVNAENRPIVDKAGCHSNVDQDEGNMCYIDISGEIKREK</sequence>
<dbReference type="AlphaFoldDB" id="A0A3M6T733"/>
<feature type="region of interest" description="Disordered" evidence="3">
    <location>
        <begin position="71"/>
        <end position="152"/>
    </location>
</feature>
<feature type="transmembrane region" description="Helical" evidence="4">
    <location>
        <begin position="223"/>
        <end position="242"/>
    </location>
</feature>
<gene>
    <name evidence="6" type="ORF">pdam_00015757</name>
</gene>
<dbReference type="SMART" id="SM00192">
    <property type="entry name" value="LDLa"/>
    <property type="match status" value="1"/>
</dbReference>
<evidence type="ECO:0000256" key="4">
    <source>
        <dbReference type="SAM" id="Phobius"/>
    </source>
</evidence>
<dbReference type="InterPro" id="IPR002172">
    <property type="entry name" value="LDrepeatLR_classA_rpt"/>
</dbReference>
<keyword evidence="4" id="KW-0812">Transmembrane</keyword>
<keyword evidence="5" id="KW-0732">Signal</keyword>
<dbReference type="Pfam" id="PF00057">
    <property type="entry name" value="Ldl_recept_a"/>
    <property type="match status" value="1"/>
</dbReference>
<keyword evidence="1 2" id="KW-1015">Disulfide bond</keyword>
<organism evidence="6 7">
    <name type="scientific">Pocillopora damicornis</name>
    <name type="common">Cauliflower coral</name>
    <name type="synonym">Millepora damicornis</name>
    <dbReference type="NCBI Taxonomy" id="46731"/>
    <lineage>
        <taxon>Eukaryota</taxon>
        <taxon>Metazoa</taxon>
        <taxon>Cnidaria</taxon>
        <taxon>Anthozoa</taxon>
        <taxon>Hexacorallia</taxon>
        <taxon>Scleractinia</taxon>
        <taxon>Astrocoeniina</taxon>
        <taxon>Pocilloporidae</taxon>
        <taxon>Pocillopora</taxon>
    </lineage>
</organism>
<accession>A0A3M6T733</accession>
<evidence type="ECO:0000313" key="6">
    <source>
        <dbReference type="EMBL" id="RMX37123.1"/>
    </source>
</evidence>
<feature type="disulfide bond" evidence="2">
    <location>
        <begin position="33"/>
        <end position="51"/>
    </location>
</feature>
<keyword evidence="4" id="KW-1133">Transmembrane helix</keyword>
<dbReference type="InterPro" id="IPR036055">
    <property type="entry name" value="LDL_receptor-like_sf"/>
</dbReference>
<feature type="compositionally biased region" description="Basic residues" evidence="3">
    <location>
        <begin position="96"/>
        <end position="106"/>
    </location>
</feature>
<dbReference type="Proteomes" id="UP000275408">
    <property type="component" value="Unassembled WGS sequence"/>
</dbReference>
<feature type="disulfide bond" evidence="2">
    <location>
        <begin position="45"/>
        <end position="60"/>
    </location>
</feature>
<keyword evidence="4" id="KW-0472">Membrane</keyword>
<feature type="compositionally biased region" description="Polar residues" evidence="3">
    <location>
        <begin position="138"/>
        <end position="152"/>
    </location>
</feature>
<proteinExistence type="predicted"/>
<feature type="compositionally biased region" description="Basic residues" evidence="3">
    <location>
        <begin position="125"/>
        <end position="136"/>
    </location>
</feature>
<dbReference type="PROSITE" id="PS50068">
    <property type="entry name" value="LDLRA_2"/>
    <property type="match status" value="1"/>
</dbReference>
<dbReference type="EMBL" id="RCHS01004188">
    <property type="protein sequence ID" value="RMX37123.1"/>
    <property type="molecule type" value="Genomic_DNA"/>
</dbReference>
<evidence type="ECO:0000313" key="7">
    <source>
        <dbReference type="Proteomes" id="UP000275408"/>
    </source>
</evidence>
<evidence type="ECO:0000256" key="1">
    <source>
        <dbReference type="ARBA" id="ARBA00023157"/>
    </source>
</evidence>
<reference evidence="6 7" key="1">
    <citation type="journal article" date="2018" name="Sci. Rep.">
        <title>Comparative analysis of the Pocillopora damicornis genome highlights role of immune system in coral evolution.</title>
        <authorList>
            <person name="Cunning R."/>
            <person name="Bay R.A."/>
            <person name="Gillette P."/>
            <person name="Baker A.C."/>
            <person name="Traylor-Knowles N."/>
        </authorList>
    </citation>
    <scope>NUCLEOTIDE SEQUENCE [LARGE SCALE GENOMIC DNA]</scope>
    <source>
        <strain evidence="6">RSMAS</strain>
        <tissue evidence="6">Whole animal</tissue>
    </source>
</reference>
<feature type="chain" id="PRO_5018016636" description="EGF-like domain-containing protein" evidence="5">
    <location>
        <begin position="25"/>
        <end position="312"/>
    </location>
</feature>
<feature type="compositionally biased region" description="Low complexity" evidence="3">
    <location>
        <begin position="76"/>
        <end position="88"/>
    </location>
</feature>
<name>A0A3M6T733_POCDA</name>
<evidence type="ECO:0000256" key="5">
    <source>
        <dbReference type="SAM" id="SignalP"/>
    </source>
</evidence>
<evidence type="ECO:0000256" key="2">
    <source>
        <dbReference type="PROSITE-ProRule" id="PRU00124"/>
    </source>
</evidence>
<protein>
    <recommendedName>
        <fullName evidence="8">EGF-like domain-containing protein</fullName>
    </recommendedName>
</protein>
<dbReference type="SUPFAM" id="SSF57424">
    <property type="entry name" value="LDL receptor-like module"/>
    <property type="match status" value="1"/>
</dbReference>
<keyword evidence="7" id="KW-1185">Reference proteome</keyword>
<feature type="signal peptide" evidence="5">
    <location>
        <begin position="1"/>
        <end position="24"/>
    </location>
</feature>
<dbReference type="PROSITE" id="PS01209">
    <property type="entry name" value="LDLRA_1"/>
    <property type="match status" value="1"/>
</dbReference>
<comment type="caution">
    <text evidence="6">The sequence shown here is derived from an EMBL/GenBank/DDBJ whole genome shotgun (WGS) entry which is preliminary data.</text>
</comment>
<feature type="disulfide bond" evidence="2">
    <location>
        <begin position="26"/>
        <end position="38"/>
    </location>
</feature>